<feature type="transmembrane region" description="Helical" evidence="13">
    <location>
        <begin position="12"/>
        <end position="33"/>
    </location>
</feature>
<dbReference type="Proteomes" id="UP001152320">
    <property type="component" value="Chromosome 21"/>
</dbReference>
<comment type="catalytic activity">
    <reaction evidence="1 13">
        <text>[protein]-C-terminal S-[(2E,6E)-farnesyl]-L-cysteine + S-adenosyl-L-methionine = [protein]-C-terminal S-[(2E,6E)-farnesyl]-L-cysteine methyl ester + S-adenosyl-L-homocysteine</text>
        <dbReference type="Rhea" id="RHEA:21672"/>
        <dbReference type="Rhea" id="RHEA-COMP:12125"/>
        <dbReference type="Rhea" id="RHEA-COMP:12126"/>
        <dbReference type="ChEBI" id="CHEBI:57856"/>
        <dbReference type="ChEBI" id="CHEBI:59789"/>
        <dbReference type="ChEBI" id="CHEBI:90510"/>
        <dbReference type="ChEBI" id="CHEBI:90511"/>
        <dbReference type="EC" id="2.1.1.100"/>
    </reaction>
</comment>
<accession>A0A9Q0YGK7</accession>
<evidence type="ECO:0000256" key="13">
    <source>
        <dbReference type="RuleBase" id="RU362022"/>
    </source>
</evidence>
<dbReference type="AlphaFoldDB" id="A0A9Q0YGK7"/>
<comment type="subcellular location">
    <subcellularLocation>
        <location evidence="13">Endoplasmic reticulum membrane</location>
        <topology evidence="13">Multi-pass membrane protein</topology>
    </subcellularLocation>
    <subcellularLocation>
        <location evidence="2">Membrane</location>
        <topology evidence="2">Multi-pass membrane protein</topology>
    </subcellularLocation>
</comment>
<dbReference type="InterPro" id="IPR007269">
    <property type="entry name" value="ICMT_MeTrfase"/>
</dbReference>
<evidence type="ECO:0000256" key="1">
    <source>
        <dbReference type="ARBA" id="ARBA00001450"/>
    </source>
</evidence>
<evidence type="ECO:0000256" key="5">
    <source>
        <dbReference type="ARBA" id="ARBA00022603"/>
    </source>
</evidence>
<dbReference type="Pfam" id="PF04140">
    <property type="entry name" value="ICMT"/>
    <property type="match status" value="1"/>
</dbReference>
<sequence length="293" mass="33928">MLKMAIPPEANLSLRWFFMGNCVLFLHYLLVLLRTTNDAVLITTTTHAVLLLAFVLINFLTIWVLYSRRQQQKAISLQSAFLGLVFGSGTILSLGHLPLAGFGWYLCVLSFFHFAEFIFTALYQYPSLTVESFLLNHSFAYAIAAFSSWIEFFIELYLIPTAIKFWPIMVFGLSLCVMGEVMRKVAMLTAGRSFNHYIQVTKEEDHHLITHGIYAWSRHPSYVGWFYWSVGTQILLCNPICLVAYTVASWRFFKERVEDEEITLLHFFGEDYLNYQKKVGTKLPFIKGYRLEL</sequence>
<keyword evidence="10 13" id="KW-0472">Membrane</keyword>
<keyword evidence="6" id="KW-0808">Transferase</keyword>
<keyword evidence="8 13" id="KW-0812">Transmembrane</keyword>
<dbReference type="Gene3D" id="1.20.120.1630">
    <property type="match status" value="1"/>
</dbReference>
<dbReference type="PANTHER" id="PTHR12714">
    <property type="entry name" value="PROTEIN-S ISOPRENYLCYSTEINE O-METHYLTRANSFERASE"/>
    <property type="match status" value="1"/>
</dbReference>
<evidence type="ECO:0000256" key="6">
    <source>
        <dbReference type="ARBA" id="ARBA00022679"/>
    </source>
</evidence>
<comment type="caution">
    <text evidence="14">The sequence shown here is derived from an EMBL/GenBank/DDBJ whole genome shotgun (WGS) entry which is preliminary data.</text>
</comment>
<evidence type="ECO:0000256" key="7">
    <source>
        <dbReference type="ARBA" id="ARBA00022691"/>
    </source>
</evidence>
<dbReference type="EMBL" id="JAIZAY010000021">
    <property type="protein sequence ID" value="KAJ8022090.1"/>
    <property type="molecule type" value="Genomic_DNA"/>
</dbReference>
<feature type="transmembrane region" description="Helical" evidence="13">
    <location>
        <begin position="102"/>
        <end position="126"/>
    </location>
</feature>
<dbReference type="GO" id="GO:0004671">
    <property type="term" value="F:protein C-terminal S-isoprenylcysteine carboxyl O-methyltransferase activity"/>
    <property type="evidence" value="ECO:0007669"/>
    <property type="project" value="UniProtKB-EC"/>
</dbReference>
<evidence type="ECO:0000256" key="4">
    <source>
        <dbReference type="ARBA" id="ARBA00012151"/>
    </source>
</evidence>
<evidence type="ECO:0000256" key="12">
    <source>
        <dbReference type="ARBA" id="ARBA00023656"/>
    </source>
</evidence>
<proteinExistence type="inferred from homology"/>
<evidence type="ECO:0000256" key="9">
    <source>
        <dbReference type="ARBA" id="ARBA00022989"/>
    </source>
</evidence>
<keyword evidence="5 13" id="KW-0489">Methyltransferase</keyword>
<dbReference type="InterPro" id="IPR025770">
    <property type="entry name" value="PPMT_MeTrfase"/>
</dbReference>
<keyword evidence="7 13" id="KW-0949">S-adenosyl-L-methionine</keyword>
<keyword evidence="9 13" id="KW-1133">Transmembrane helix</keyword>
<evidence type="ECO:0000256" key="11">
    <source>
        <dbReference type="ARBA" id="ARBA00023572"/>
    </source>
</evidence>
<comment type="similarity">
    <text evidence="3 13">Belongs to the class VI-like SAM-binding methyltransferase superfamily. Isoprenylcysteine carboxyl methyltransferase family.</text>
</comment>
<feature type="transmembrane region" description="Helical" evidence="13">
    <location>
        <begin position="138"/>
        <end position="159"/>
    </location>
</feature>
<protein>
    <recommendedName>
        <fullName evidence="12 13">Protein-S-isoprenylcysteine O-methyltransferase</fullName>
        <ecNumber evidence="4 13">2.1.1.100</ecNumber>
    </recommendedName>
</protein>
<evidence type="ECO:0000256" key="3">
    <source>
        <dbReference type="ARBA" id="ARBA00009140"/>
    </source>
</evidence>
<keyword evidence="15" id="KW-1185">Reference proteome</keyword>
<evidence type="ECO:0000313" key="14">
    <source>
        <dbReference type="EMBL" id="KAJ8022090.1"/>
    </source>
</evidence>
<organism evidence="14 15">
    <name type="scientific">Holothuria leucospilota</name>
    <name type="common">Black long sea cucumber</name>
    <name type="synonym">Mertensiothuria leucospilota</name>
    <dbReference type="NCBI Taxonomy" id="206669"/>
    <lineage>
        <taxon>Eukaryota</taxon>
        <taxon>Metazoa</taxon>
        <taxon>Echinodermata</taxon>
        <taxon>Eleutherozoa</taxon>
        <taxon>Echinozoa</taxon>
        <taxon>Holothuroidea</taxon>
        <taxon>Aspidochirotacea</taxon>
        <taxon>Aspidochirotida</taxon>
        <taxon>Holothuriidae</taxon>
        <taxon>Holothuria</taxon>
    </lineage>
</organism>
<gene>
    <name evidence="14" type="ORF">HOLleu_39482</name>
</gene>
<evidence type="ECO:0000256" key="2">
    <source>
        <dbReference type="ARBA" id="ARBA00004141"/>
    </source>
</evidence>
<dbReference type="GO" id="GO:0005789">
    <property type="term" value="C:endoplasmic reticulum membrane"/>
    <property type="evidence" value="ECO:0007669"/>
    <property type="project" value="UniProtKB-SubCell"/>
</dbReference>
<evidence type="ECO:0000313" key="15">
    <source>
        <dbReference type="Proteomes" id="UP001152320"/>
    </source>
</evidence>
<keyword evidence="13" id="KW-0256">Endoplasmic reticulum</keyword>
<comment type="function">
    <text evidence="11">Catalyzes the post-translational methylation of isoprenylated C-terminal cysteine residues.</text>
</comment>
<dbReference type="OrthoDB" id="422086at2759"/>
<evidence type="ECO:0000256" key="10">
    <source>
        <dbReference type="ARBA" id="ARBA00023136"/>
    </source>
</evidence>
<dbReference type="PANTHER" id="PTHR12714:SF9">
    <property type="entry name" value="PROTEIN-S-ISOPRENYLCYSTEINE O-METHYLTRANSFERASE"/>
    <property type="match status" value="1"/>
</dbReference>
<dbReference type="PROSITE" id="PS51564">
    <property type="entry name" value="SAM_ICMT"/>
    <property type="match status" value="1"/>
</dbReference>
<name>A0A9Q0YGK7_HOLLE</name>
<dbReference type="EC" id="2.1.1.100" evidence="4 13"/>
<feature type="transmembrane region" description="Helical" evidence="13">
    <location>
        <begin position="165"/>
        <end position="182"/>
    </location>
</feature>
<evidence type="ECO:0000256" key="8">
    <source>
        <dbReference type="ARBA" id="ARBA00022692"/>
    </source>
</evidence>
<dbReference type="GO" id="GO:0032259">
    <property type="term" value="P:methylation"/>
    <property type="evidence" value="ECO:0007669"/>
    <property type="project" value="UniProtKB-KW"/>
</dbReference>
<feature type="transmembrane region" description="Helical" evidence="13">
    <location>
        <begin position="39"/>
        <end position="65"/>
    </location>
</feature>
<reference evidence="14" key="1">
    <citation type="submission" date="2021-10" db="EMBL/GenBank/DDBJ databases">
        <title>Tropical sea cucumber genome reveals ecological adaptation and Cuvierian tubules defense mechanism.</title>
        <authorList>
            <person name="Chen T."/>
        </authorList>
    </citation>
    <scope>NUCLEOTIDE SEQUENCE</scope>
    <source>
        <strain evidence="14">Nanhai2018</strain>
        <tissue evidence="14">Muscle</tissue>
    </source>
</reference>
<feature type="transmembrane region" description="Helical" evidence="13">
    <location>
        <begin position="77"/>
        <end position="96"/>
    </location>
</feature>